<gene>
    <name evidence="1" type="ORF">CEV32_0850</name>
</gene>
<evidence type="ECO:0000313" key="2">
    <source>
        <dbReference type="Proteomes" id="UP000216345"/>
    </source>
</evidence>
<dbReference type="AlphaFoldDB" id="A0A256FCS8"/>
<accession>A0A256FCS8</accession>
<protein>
    <submittedName>
        <fullName evidence="1">Uncharacterized protein</fullName>
    </submittedName>
</protein>
<keyword evidence="2" id="KW-1185">Reference proteome</keyword>
<evidence type="ECO:0000313" key="1">
    <source>
        <dbReference type="EMBL" id="OYR12677.1"/>
    </source>
</evidence>
<dbReference type="Proteomes" id="UP000216345">
    <property type="component" value="Unassembled WGS sequence"/>
</dbReference>
<proteinExistence type="predicted"/>
<organism evidence="1 2">
    <name type="scientific">Brucella rhizosphaerae</name>
    <dbReference type="NCBI Taxonomy" id="571254"/>
    <lineage>
        <taxon>Bacteria</taxon>
        <taxon>Pseudomonadati</taxon>
        <taxon>Pseudomonadota</taxon>
        <taxon>Alphaproteobacteria</taxon>
        <taxon>Hyphomicrobiales</taxon>
        <taxon>Brucellaceae</taxon>
        <taxon>Brucella/Ochrobactrum group</taxon>
        <taxon>Brucella</taxon>
    </lineage>
</organism>
<name>A0A256FCS8_9HYPH</name>
<reference evidence="1 2" key="1">
    <citation type="submission" date="2017-07" db="EMBL/GenBank/DDBJ databases">
        <title>Phylogenetic study on the rhizospheric bacterium Ochrobactrum sp. A44.</title>
        <authorList>
            <person name="Krzyzanowska D.M."/>
            <person name="Ossowicki A."/>
            <person name="Rajewska M."/>
            <person name="Maciag T."/>
            <person name="Kaczynski Z."/>
            <person name="Czerwicka M."/>
            <person name="Jafra S."/>
        </authorList>
    </citation>
    <scope>NUCLEOTIDE SEQUENCE [LARGE SCALE GENOMIC DNA]</scope>
    <source>
        <strain evidence="1 2">PR17</strain>
    </source>
</reference>
<sequence>MSKNAASVCDAQAGEGFMHRIVLVLENPKLLCGFIIRLAAF</sequence>
<comment type="caution">
    <text evidence="1">The sequence shown here is derived from an EMBL/GenBank/DDBJ whole genome shotgun (WGS) entry which is preliminary data.</text>
</comment>
<dbReference type="EMBL" id="NNRK01000029">
    <property type="protein sequence ID" value="OYR12677.1"/>
    <property type="molecule type" value="Genomic_DNA"/>
</dbReference>